<comment type="caution">
    <text evidence="1">The sequence shown here is derived from an EMBL/GenBank/DDBJ whole genome shotgun (WGS) entry which is preliminary data.</text>
</comment>
<dbReference type="AlphaFoldDB" id="A0A5B7GI19"/>
<accession>A0A5B7GI19</accession>
<dbReference type="EMBL" id="VSRR010014494">
    <property type="protein sequence ID" value="MPC57083.1"/>
    <property type="molecule type" value="Genomic_DNA"/>
</dbReference>
<gene>
    <name evidence="1" type="ORF">E2C01_051055</name>
</gene>
<sequence length="45" mass="5365">MCTLHCSYERHEARRAGYLLCMMQNKHWGVYKQSRWSQHSGSAVH</sequence>
<evidence type="ECO:0000313" key="1">
    <source>
        <dbReference type="EMBL" id="MPC57083.1"/>
    </source>
</evidence>
<keyword evidence="2" id="KW-1185">Reference proteome</keyword>
<evidence type="ECO:0000313" key="2">
    <source>
        <dbReference type="Proteomes" id="UP000324222"/>
    </source>
</evidence>
<proteinExistence type="predicted"/>
<protein>
    <submittedName>
        <fullName evidence="1">Uncharacterized protein</fullName>
    </submittedName>
</protein>
<organism evidence="1 2">
    <name type="scientific">Portunus trituberculatus</name>
    <name type="common">Swimming crab</name>
    <name type="synonym">Neptunus trituberculatus</name>
    <dbReference type="NCBI Taxonomy" id="210409"/>
    <lineage>
        <taxon>Eukaryota</taxon>
        <taxon>Metazoa</taxon>
        <taxon>Ecdysozoa</taxon>
        <taxon>Arthropoda</taxon>
        <taxon>Crustacea</taxon>
        <taxon>Multicrustacea</taxon>
        <taxon>Malacostraca</taxon>
        <taxon>Eumalacostraca</taxon>
        <taxon>Eucarida</taxon>
        <taxon>Decapoda</taxon>
        <taxon>Pleocyemata</taxon>
        <taxon>Brachyura</taxon>
        <taxon>Eubrachyura</taxon>
        <taxon>Portunoidea</taxon>
        <taxon>Portunidae</taxon>
        <taxon>Portuninae</taxon>
        <taxon>Portunus</taxon>
    </lineage>
</organism>
<dbReference type="Proteomes" id="UP000324222">
    <property type="component" value="Unassembled WGS sequence"/>
</dbReference>
<name>A0A5B7GI19_PORTR</name>
<reference evidence="1 2" key="1">
    <citation type="submission" date="2019-05" db="EMBL/GenBank/DDBJ databases">
        <title>Another draft genome of Portunus trituberculatus and its Hox gene families provides insights of decapod evolution.</title>
        <authorList>
            <person name="Jeong J.-H."/>
            <person name="Song I."/>
            <person name="Kim S."/>
            <person name="Choi T."/>
            <person name="Kim D."/>
            <person name="Ryu S."/>
            <person name="Kim W."/>
        </authorList>
    </citation>
    <scope>NUCLEOTIDE SEQUENCE [LARGE SCALE GENOMIC DNA]</scope>
    <source>
        <tissue evidence="1">Muscle</tissue>
    </source>
</reference>